<dbReference type="Proteomes" id="UP000008311">
    <property type="component" value="Unassembled WGS sequence"/>
</dbReference>
<evidence type="ECO:0000313" key="1">
    <source>
        <dbReference type="EMBL" id="EEF36693.1"/>
    </source>
</evidence>
<evidence type="ECO:0000313" key="2">
    <source>
        <dbReference type="Proteomes" id="UP000008311"/>
    </source>
</evidence>
<accession>B9SI91</accession>
<proteinExistence type="predicted"/>
<keyword evidence="2" id="KW-1185">Reference proteome</keyword>
<reference evidence="2" key="1">
    <citation type="journal article" date="2010" name="Nat. Biotechnol.">
        <title>Draft genome sequence of the oilseed species Ricinus communis.</title>
        <authorList>
            <person name="Chan A.P."/>
            <person name="Crabtree J."/>
            <person name="Zhao Q."/>
            <person name="Lorenzi H."/>
            <person name="Orvis J."/>
            <person name="Puiu D."/>
            <person name="Melake-Berhan A."/>
            <person name="Jones K.M."/>
            <person name="Redman J."/>
            <person name="Chen G."/>
            <person name="Cahoon E.B."/>
            <person name="Gedil M."/>
            <person name="Stanke M."/>
            <person name="Haas B.J."/>
            <person name="Wortman J.R."/>
            <person name="Fraser-Liggett C.M."/>
            <person name="Ravel J."/>
            <person name="Rabinowicz P.D."/>
        </authorList>
    </citation>
    <scope>NUCLEOTIDE SEQUENCE [LARGE SCALE GENOMIC DNA]</scope>
    <source>
        <strain evidence="2">cv. Hale</strain>
    </source>
</reference>
<organism evidence="1 2">
    <name type="scientific">Ricinus communis</name>
    <name type="common">Castor bean</name>
    <dbReference type="NCBI Taxonomy" id="3988"/>
    <lineage>
        <taxon>Eukaryota</taxon>
        <taxon>Viridiplantae</taxon>
        <taxon>Streptophyta</taxon>
        <taxon>Embryophyta</taxon>
        <taxon>Tracheophyta</taxon>
        <taxon>Spermatophyta</taxon>
        <taxon>Magnoliopsida</taxon>
        <taxon>eudicotyledons</taxon>
        <taxon>Gunneridae</taxon>
        <taxon>Pentapetalae</taxon>
        <taxon>rosids</taxon>
        <taxon>fabids</taxon>
        <taxon>Malpighiales</taxon>
        <taxon>Euphorbiaceae</taxon>
        <taxon>Acalyphoideae</taxon>
        <taxon>Acalypheae</taxon>
        <taxon>Ricinus</taxon>
    </lineage>
</organism>
<gene>
    <name evidence="1" type="ORF">RCOM_1321830</name>
</gene>
<name>B9SI91_RICCO</name>
<dbReference type="EMBL" id="EQ973969">
    <property type="protein sequence ID" value="EEF36693.1"/>
    <property type="molecule type" value="Genomic_DNA"/>
</dbReference>
<sequence length="67" mass="7581">MSERNDKEVFQWKCKALIGDVHCESVKRKLCQKLAQAILCPPVIVMGGLDTQGLIIFEFFNSNNIVL</sequence>
<protein>
    <submittedName>
        <fullName evidence="1">Uncharacterized protein</fullName>
    </submittedName>
</protein>
<dbReference type="InParanoid" id="B9SI91"/>
<dbReference type="AlphaFoldDB" id="B9SI91"/>